<dbReference type="EMBL" id="GHES01003858">
    <property type="protein sequence ID" value="MPA34417.1"/>
    <property type="molecule type" value="Transcribed_RNA"/>
</dbReference>
<reference evidence="5" key="1">
    <citation type="submission" date="2019-08" db="EMBL/GenBank/DDBJ databases">
        <title>Reference gene set and small RNA set construction with multiple tissues from Davidia involucrata Baill.</title>
        <authorList>
            <person name="Yang H."/>
            <person name="Zhou C."/>
            <person name="Li G."/>
            <person name="Wang J."/>
            <person name="Gao P."/>
            <person name="Wang M."/>
            <person name="Wang R."/>
            <person name="Zhao Y."/>
        </authorList>
    </citation>
    <scope>NUCLEOTIDE SEQUENCE</scope>
    <source>
        <tissue evidence="5">Mixed with DoveR01_LX</tissue>
    </source>
</reference>
<organism evidence="5">
    <name type="scientific">Davidia involucrata</name>
    <name type="common">Dove tree</name>
    <dbReference type="NCBI Taxonomy" id="16924"/>
    <lineage>
        <taxon>Eukaryota</taxon>
        <taxon>Viridiplantae</taxon>
        <taxon>Streptophyta</taxon>
        <taxon>Embryophyta</taxon>
        <taxon>Tracheophyta</taxon>
        <taxon>Spermatophyta</taxon>
        <taxon>Magnoliopsida</taxon>
        <taxon>eudicotyledons</taxon>
        <taxon>Gunneridae</taxon>
        <taxon>Pentapetalae</taxon>
        <taxon>asterids</taxon>
        <taxon>Cornales</taxon>
        <taxon>Nyssaceae</taxon>
        <taxon>Davidia</taxon>
    </lineage>
</organism>
<feature type="compositionally biased region" description="Basic and acidic residues" evidence="3">
    <location>
        <begin position="1"/>
        <end position="10"/>
    </location>
</feature>
<dbReference type="AlphaFoldDB" id="A0A5B6YRR0"/>
<feature type="region of interest" description="Disordered" evidence="3">
    <location>
        <begin position="1"/>
        <end position="29"/>
    </location>
</feature>
<dbReference type="GO" id="GO:0003779">
    <property type="term" value="F:actin binding"/>
    <property type="evidence" value="ECO:0007669"/>
    <property type="project" value="InterPro"/>
</dbReference>
<proteinExistence type="predicted"/>
<feature type="compositionally biased region" description="Basic and acidic residues" evidence="3">
    <location>
        <begin position="17"/>
        <end position="29"/>
    </location>
</feature>
<protein>
    <submittedName>
        <fullName evidence="5">Putative intracellular protein transport protein USO1-like</fullName>
    </submittedName>
</protein>
<dbReference type="GO" id="GO:0005200">
    <property type="term" value="F:structural constituent of cytoskeleton"/>
    <property type="evidence" value="ECO:0007669"/>
    <property type="project" value="TreeGrafter"/>
</dbReference>
<evidence type="ECO:0000259" key="4">
    <source>
        <dbReference type="PROSITE" id="PS51774"/>
    </source>
</evidence>
<dbReference type="PANTHER" id="PTHR47357:SF4">
    <property type="entry name" value="MYOSIN HEAVY CHAIN-LIKE PROTEIN"/>
    <property type="match status" value="1"/>
</dbReference>
<dbReference type="InterPro" id="IPR011684">
    <property type="entry name" value="NAB"/>
</dbReference>
<evidence type="ECO:0000256" key="3">
    <source>
        <dbReference type="SAM" id="MobiDB-lite"/>
    </source>
</evidence>
<evidence type="ECO:0000313" key="5">
    <source>
        <dbReference type="EMBL" id="MPA34417.1"/>
    </source>
</evidence>
<evidence type="ECO:0000256" key="2">
    <source>
        <dbReference type="SAM" id="Coils"/>
    </source>
</evidence>
<feature type="compositionally biased region" description="Low complexity" evidence="3">
    <location>
        <begin position="99"/>
        <end position="116"/>
    </location>
</feature>
<feature type="coiled-coil region" evidence="2">
    <location>
        <begin position="195"/>
        <end position="480"/>
    </location>
</feature>
<name>A0A5B6YRR0_DAVIN</name>
<dbReference type="PANTHER" id="PTHR47357">
    <property type="entry name" value="COP1-INTERACTIVE PROTEIN 1"/>
    <property type="match status" value="1"/>
</dbReference>
<dbReference type="GO" id="GO:0005856">
    <property type="term" value="C:cytoskeleton"/>
    <property type="evidence" value="ECO:0007669"/>
    <property type="project" value="TreeGrafter"/>
</dbReference>
<dbReference type="Pfam" id="PF07765">
    <property type="entry name" value="KIP1"/>
    <property type="match status" value="1"/>
</dbReference>
<feature type="coiled-coil region" evidence="2">
    <location>
        <begin position="544"/>
        <end position="592"/>
    </location>
</feature>
<feature type="domain" description="NAB" evidence="4">
    <location>
        <begin position="8"/>
        <end position="86"/>
    </location>
</feature>
<dbReference type="PROSITE" id="PS51774">
    <property type="entry name" value="NAB"/>
    <property type="match status" value="1"/>
</dbReference>
<sequence>MTENSWKDSIESFASHLDPERDQELKGTKIEIDEKVTKIMKLIKNKNKDRKDGNLRRDSQLVEFIQDFHKQYQSLYSLYDNLRGEVRDKVHDRKKKEGSSSPTPSSDSESYYSPDEIGGKTSPSKSGLNKAKDNFKQKLETSNLEVADMRNKLTSMGEEKEALNSKYMASLNKIQESEKIIKGLRIEAEQTACIKQKLLDESSQLKEKLVEREKELLSLTKRHQVHGSEASARITELESQVTSMKLELENLTEKLASSTLHEQRTLEEKEGLRLQVKDLDSLRSQKSELEEQIRGKNHEANQLRVEKEGLNARMLAVEKSQVERLEGLDYDASAQIEALREQINSLQQELDSLHTEKLQIEREKQESSESLTQLEQQMMELTSKISDQERTLKGQDDVINKLNEENRQDKDRLLDSKLSLQTAERKIEEMAEEMRKKFEDSLRLLSRRIRVAEQLHVENKDFYRKTREMYEKEHTDLKERIATNQVVVRRINDITPTANDVLSGLDPVALKFQECSGNFLNRISKVSCELKFAKDWVRRKNNAMKHVKEDVDCLLAQLDVKEAEILGFREKVWKLETKVRELEKMVKEKEEGMLGLGEEKREAIRQLCVWNDYHHSHSDYLKKMLSEMTVRSQCTP</sequence>
<keyword evidence="1 2" id="KW-0175">Coiled coil</keyword>
<accession>A0A5B6YRR0</accession>
<feature type="region of interest" description="Disordered" evidence="3">
    <location>
        <begin position="90"/>
        <end position="130"/>
    </location>
</feature>
<gene>
    <name evidence="5" type="ORF">Din_003858</name>
</gene>
<feature type="coiled-coil region" evidence="2">
    <location>
        <begin position="132"/>
        <end position="166"/>
    </location>
</feature>
<evidence type="ECO:0000256" key="1">
    <source>
        <dbReference type="ARBA" id="ARBA00023054"/>
    </source>
</evidence>